<dbReference type="KEGG" id="tch:CHITON_1260"/>
<dbReference type="STRING" id="54262.CHITON_1260"/>
<dbReference type="Proteomes" id="UP000093069">
    <property type="component" value="Chromosome I"/>
</dbReference>
<dbReference type="Pfam" id="PF13649">
    <property type="entry name" value="Methyltransf_25"/>
    <property type="match status" value="1"/>
</dbReference>
<dbReference type="InterPro" id="IPR029063">
    <property type="entry name" value="SAM-dependent_MTases_sf"/>
</dbReference>
<name>A0A160VTG4_9EURY</name>
<dbReference type="SUPFAM" id="SSF53335">
    <property type="entry name" value="S-adenosyl-L-methionine-dependent methyltransferases"/>
    <property type="match status" value="1"/>
</dbReference>
<feature type="domain" description="Methyltransferase" evidence="1">
    <location>
        <begin position="47"/>
        <end position="137"/>
    </location>
</feature>
<dbReference type="GO" id="GO:0008168">
    <property type="term" value="F:methyltransferase activity"/>
    <property type="evidence" value="ECO:0007669"/>
    <property type="project" value="UniProtKB-KW"/>
</dbReference>
<dbReference type="EMBL" id="LN999010">
    <property type="protein sequence ID" value="CUX78039.1"/>
    <property type="molecule type" value="Genomic_DNA"/>
</dbReference>
<proteinExistence type="predicted"/>
<evidence type="ECO:0000313" key="2">
    <source>
        <dbReference type="EMBL" id="CUX78039.1"/>
    </source>
</evidence>
<keyword evidence="2" id="KW-0808">Transferase</keyword>
<dbReference type="InterPro" id="IPR041698">
    <property type="entry name" value="Methyltransf_25"/>
</dbReference>
<dbReference type="GO" id="GO:0032259">
    <property type="term" value="P:methylation"/>
    <property type="evidence" value="ECO:0007669"/>
    <property type="project" value="UniProtKB-KW"/>
</dbReference>
<dbReference type="PANTHER" id="PTHR43591:SF110">
    <property type="entry name" value="RHODANESE DOMAIN-CONTAINING PROTEIN"/>
    <property type="match status" value="1"/>
</dbReference>
<evidence type="ECO:0000313" key="3">
    <source>
        <dbReference type="Proteomes" id="UP000093069"/>
    </source>
</evidence>
<accession>A0A160VTG4</accession>
<dbReference type="AlphaFoldDB" id="A0A160VTG4"/>
<keyword evidence="2" id="KW-0489">Methyltransferase</keyword>
<dbReference type="Gene3D" id="3.40.50.150">
    <property type="entry name" value="Vaccinia Virus protein VP39"/>
    <property type="match status" value="1"/>
</dbReference>
<dbReference type="Gene3D" id="2.20.25.110">
    <property type="entry name" value="S-adenosyl-L-methionine-dependent methyltransferases"/>
    <property type="match status" value="1"/>
</dbReference>
<evidence type="ECO:0000259" key="1">
    <source>
        <dbReference type="Pfam" id="PF13649"/>
    </source>
</evidence>
<dbReference type="PANTHER" id="PTHR43591">
    <property type="entry name" value="METHYLTRANSFERASE"/>
    <property type="match status" value="1"/>
</dbReference>
<dbReference type="EC" id="2.1.1.-" evidence="2"/>
<reference evidence="3" key="1">
    <citation type="submission" date="2016-01" db="EMBL/GenBank/DDBJ databases">
        <authorList>
            <person name="Vorgias C.E."/>
        </authorList>
    </citation>
    <scope>NUCLEOTIDE SEQUENCE [LARGE SCALE GENOMIC DNA]</scope>
</reference>
<sequence length="248" mass="29270">MHMHELYTVLAKYYDSIYRRRAQEISREVAFLEEVFREDAKREVRDVLDLACGTGIPTVELANRGYNVVGIDLHEEMLEVARRKTDKVKFIQGNALEINFREEFDAVTMLFSSITYFNEEKLMILFRKVHEALRPGGVFIADFPQWFVVRNLGPFVWDEVHGEERLIITDWREVLPGVQKVRFKRLVQILRPNGEVRAFFVSDELNIYTPREIKLLGGEVFGEVRVYSDYERKLRENAKRFWAVMVKA</sequence>
<protein>
    <submittedName>
        <fullName evidence="2">Methyltransferase</fullName>
        <ecNumber evidence="2">2.1.1.-</ecNumber>
    </submittedName>
</protein>
<gene>
    <name evidence="2" type="ORF">CHITON_1260</name>
</gene>
<organism evidence="2 3">
    <name type="scientific">Thermococcus chitonophagus</name>
    <dbReference type="NCBI Taxonomy" id="54262"/>
    <lineage>
        <taxon>Archaea</taxon>
        <taxon>Methanobacteriati</taxon>
        <taxon>Methanobacteriota</taxon>
        <taxon>Thermococci</taxon>
        <taxon>Thermococcales</taxon>
        <taxon>Thermococcaceae</taxon>
        <taxon>Thermococcus</taxon>
    </lineage>
</organism>
<dbReference type="CDD" id="cd02440">
    <property type="entry name" value="AdoMet_MTases"/>
    <property type="match status" value="1"/>
</dbReference>